<proteinExistence type="inferred from homology"/>
<dbReference type="SUPFAM" id="SSF103473">
    <property type="entry name" value="MFS general substrate transporter"/>
    <property type="match status" value="1"/>
</dbReference>
<reference evidence="7" key="1">
    <citation type="submission" date="2023-06" db="EMBL/GenBank/DDBJ databases">
        <title>Genomic of Parafulvivirga corallium.</title>
        <authorList>
            <person name="Wang G."/>
        </authorList>
    </citation>
    <scope>NUCLEOTIDE SEQUENCE</scope>
    <source>
        <strain evidence="7">BMA10</strain>
    </source>
</reference>
<dbReference type="InterPro" id="IPR018456">
    <property type="entry name" value="PTR2_symporter_CS"/>
</dbReference>
<comment type="subcellular location">
    <subcellularLocation>
        <location evidence="1">Membrane</location>
        <topology evidence="1">Multi-pass membrane protein</topology>
    </subcellularLocation>
</comment>
<comment type="caution">
    <text evidence="7">The sequence shown here is derived from an EMBL/GenBank/DDBJ whole genome shotgun (WGS) entry which is preliminary data.</text>
</comment>
<name>A0ABT8KQ83_9BACT</name>
<evidence type="ECO:0000256" key="3">
    <source>
        <dbReference type="ARBA" id="ARBA00022692"/>
    </source>
</evidence>
<gene>
    <name evidence="7" type="ORF">QQ008_13160</name>
</gene>
<keyword evidence="8" id="KW-1185">Reference proteome</keyword>
<dbReference type="PANTHER" id="PTHR11654">
    <property type="entry name" value="OLIGOPEPTIDE TRANSPORTER-RELATED"/>
    <property type="match status" value="1"/>
</dbReference>
<evidence type="ECO:0000256" key="4">
    <source>
        <dbReference type="ARBA" id="ARBA00022989"/>
    </source>
</evidence>
<feature type="transmembrane region" description="Helical" evidence="6">
    <location>
        <begin position="340"/>
        <end position="358"/>
    </location>
</feature>
<dbReference type="InterPro" id="IPR000109">
    <property type="entry name" value="POT_fam"/>
</dbReference>
<feature type="transmembrane region" description="Helical" evidence="6">
    <location>
        <begin position="182"/>
        <end position="202"/>
    </location>
</feature>
<dbReference type="Pfam" id="PF00854">
    <property type="entry name" value="PTR2"/>
    <property type="match status" value="1"/>
</dbReference>
<feature type="transmembrane region" description="Helical" evidence="6">
    <location>
        <begin position="442"/>
        <end position="463"/>
    </location>
</feature>
<protein>
    <submittedName>
        <fullName evidence="7">MFS transporter</fullName>
    </submittedName>
</protein>
<keyword evidence="4 6" id="KW-1133">Transmembrane helix</keyword>
<feature type="transmembrane region" description="Helical" evidence="6">
    <location>
        <begin position="26"/>
        <end position="44"/>
    </location>
</feature>
<evidence type="ECO:0000256" key="6">
    <source>
        <dbReference type="SAM" id="Phobius"/>
    </source>
</evidence>
<feature type="transmembrane region" description="Helical" evidence="6">
    <location>
        <begin position="115"/>
        <end position="134"/>
    </location>
</feature>
<organism evidence="7 8">
    <name type="scientific">Splendidivirga corallicola</name>
    <dbReference type="NCBI Taxonomy" id="3051826"/>
    <lineage>
        <taxon>Bacteria</taxon>
        <taxon>Pseudomonadati</taxon>
        <taxon>Bacteroidota</taxon>
        <taxon>Cytophagia</taxon>
        <taxon>Cytophagales</taxon>
        <taxon>Splendidivirgaceae</taxon>
        <taxon>Splendidivirga</taxon>
    </lineage>
</organism>
<comment type="similarity">
    <text evidence="2">Belongs to the major facilitator superfamily. Proton-dependent oligopeptide transporter (POT/PTR) (TC 2.A.17) family.</text>
</comment>
<dbReference type="PROSITE" id="PS01022">
    <property type="entry name" value="PTR2_1"/>
    <property type="match status" value="1"/>
</dbReference>
<feature type="transmembrane region" description="Helical" evidence="6">
    <location>
        <begin position="64"/>
        <end position="84"/>
    </location>
</feature>
<evidence type="ECO:0000256" key="2">
    <source>
        <dbReference type="ARBA" id="ARBA00005982"/>
    </source>
</evidence>
<sequence>MIDTTKKNTMPGSVAYIVGNEAAERFSFYGMRAILVTFLVAHFYNPMDDSALTVKAEAQANETVHFFIFMAYGLPIVGAFLADWFWGRYKVIMWFSLIYCLGHAMLAIFEQHYEGFYTGLILVALGAGGVKPNASANLGDQFTHHTESIRSKAFELFYFGINTGSFLSMMTIPWFYANFGPAIAFGIPGIFMGLSTWLFYAGRKKYVRVEPKGFPKANLLSVSWLSLKTWLWKRKTKWVEIASEIKDHYGEETVNNFSAIGRVLRIFAFIPIFWALYDQSSSEWVLQARNMDRLFLGIEWLPEQIQAINAVLILVYVPLFSFVLYPLLRKIGLKVTPLRKISLGFVLTICAFLFIAVAQEKIDAGQTPGIIYQIVAYTLLTAGEVMISLTGLEYAFTQSPKSTKSTITAIWLLTNSLGNLLVSRINASIAADGFFARFEGAAYFWLFVGIISVCTVFFIRVTYITERKPIYSTSE</sequence>
<dbReference type="RefSeq" id="WP_346752353.1">
    <property type="nucleotide sequence ID" value="NZ_JAUJEA010000004.1"/>
</dbReference>
<evidence type="ECO:0000313" key="8">
    <source>
        <dbReference type="Proteomes" id="UP001172082"/>
    </source>
</evidence>
<feature type="transmembrane region" description="Helical" evidence="6">
    <location>
        <begin position="370"/>
        <end position="396"/>
    </location>
</feature>
<dbReference type="Proteomes" id="UP001172082">
    <property type="component" value="Unassembled WGS sequence"/>
</dbReference>
<dbReference type="EMBL" id="JAUJEA010000004">
    <property type="protein sequence ID" value="MDN5202328.1"/>
    <property type="molecule type" value="Genomic_DNA"/>
</dbReference>
<evidence type="ECO:0000313" key="7">
    <source>
        <dbReference type="EMBL" id="MDN5202328.1"/>
    </source>
</evidence>
<feature type="transmembrane region" description="Helical" evidence="6">
    <location>
        <begin position="91"/>
        <end position="109"/>
    </location>
</feature>
<dbReference type="Gene3D" id="1.20.1250.20">
    <property type="entry name" value="MFS general substrate transporter like domains"/>
    <property type="match status" value="2"/>
</dbReference>
<feature type="transmembrane region" description="Helical" evidence="6">
    <location>
        <begin position="307"/>
        <end position="328"/>
    </location>
</feature>
<feature type="transmembrane region" description="Helical" evidence="6">
    <location>
        <begin position="155"/>
        <end position="176"/>
    </location>
</feature>
<keyword evidence="3 6" id="KW-0812">Transmembrane</keyword>
<evidence type="ECO:0000256" key="5">
    <source>
        <dbReference type="ARBA" id="ARBA00023136"/>
    </source>
</evidence>
<evidence type="ECO:0000256" key="1">
    <source>
        <dbReference type="ARBA" id="ARBA00004141"/>
    </source>
</evidence>
<feature type="transmembrane region" description="Helical" evidence="6">
    <location>
        <begin position="259"/>
        <end position="277"/>
    </location>
</feature>
<feature type="transmembrane region" description="Helical" evidence="6">
    <location>
        <begin position="408"/>
        <end position="430"/>
    </location>
</feature>
<accession>A0ABT8KQ83</accession>
<keyword evidence="5 6" id="KW-0472">Membrane</keyword>
<dbReference type="InterPro" id="IPR036259">
    <property type="entry name" value="MFS_trans_sf"/>
</dbReference>